<dbReference type="InterPro" id="IPR018060">
    <property type="entry name" value="HTH_AraC"/>
</dbReference>
<accession>A0A9E2SDE4</accession>
<evidence type="ECO:0000256" key="1">
    <source>
        <dbReference type="ARBA" id="ARBA00023015"/>
    </source>
</evidence>
<keyword evidence="6" id="KW-1185">Reference proteome</keyword>
<gene>
    <name evidence="5" type="ORF">KTO63_18090</name>
</gene>
<dbReference type="SMART" id="SM00342">
    <property type="entry name" value="HTH_ARAC"/>
    <property type="match status" value="1"/>
</dbReference>
<dbReference type="InterPro" id="IPR053142">
    <property type="entry name" value="PchR_regulatory_protein"/>
</dbReference>
<dbReference type="GO" id="GO:0003700">
    <property type="term" value="F:DNA-binding transcription factor activity"/>
    <property type="evidence" value="ECO:0007669"/>
    <property type="project" value="InterPro"/>
</dbReference>
<organism evidence="5 6">
    <name type="scientific">Pinibacter aurantiacus</name>
    <dbReference type="NCBI Taxonomy" id="2851599"/>
    <lineage>
        <taxon>Bacteria</taxon>
        <taxon>Pseudomonadati</taxon>
        <taxon>Bacteroidota</taxon>
        <taxon>Chitinophagia</taxon>
        <taxon>Chitinophagales</taxon>
        <taxon>Chitinophagaceae</taxon>
        <taxon>Pinibacter</taxon>
    </lineage>
</organism>
<evidence type="ECO:0000313" key="6">
    <source>
        <dbReference type="Proteomes" id="UP000812270"/>
    </source>
</evidence>
<dbReference type="PANTHER" id="PTHR47893:SF1">
    <property type="entry name" value="REGULATORY PROTEIN PCHR"/>
    <property type="match status" value="1"/>
</dbReference>
<sequence>MTLLYSNLYGEIPLTPHFKDIGRDIIPGADALYYKGHIGEILIQQQITASFIFHYAHYYFNSRSIISFRHQGFALQSLIPLNQDINTHITGADNFLLRKEHLVLTHNPAREMSFIFEKGKNYFAFGSSFNLDFVYKHLQQFFNQTEIAKFYGPNFFALTGTPKFASHKIIDVINDIIGFSVPSPIRGNYNAIKMEEFFVLQLARIFSKPEPKLKLSERQLEGLEQVRHILLEDFTKRHTPRELCKRTHITMHTLKNGFKAVYGLAPYEYQKDARLRKAKDLLTHTDKPIKEIAALVNYASFASFVDAFTNHFGYTPGYVRK</sequence>
<dbReference type="AlphaFoldDB" id="A0A9E2SDE4"/>
<keyword evidence="3" id="KW-0804">Transcription</keyword>
<reference evidence="5" key="1">
    <citation type="submission" date="2021-06" db="EMBL/GenBank/DDBJ databases">
        <authorList>
            <person name="Huq M.A."/>
        </authorList>
    </citation>
    <scope>NUCLEOTIDE SEQUENCE</scope>
    <source>
        <strain evidence="5">MAH-26</strain>
    </source>
</reference>
<name>A0A9E2SDE4_9BACT</name>
<dbReference type="PROSITE" id="PS01124">
    <property type="entry name" value="HTH_ARAC_FAMILY_2"/>
    <property type="match status" value="1"/>
</dbReference>
<evidence type="ECO:0000313" key="5">
    <source>
        <dbReference type="EMBL" id="MBV4359084.1"/>
    </source>
</evidence>
<evidence type="ECO:0000256" key="3">
    <source>
        <dbReference type="ARBA" id="ARBA00023163"/>
    </source>
</evidence>
<evidence type="ECO:0000259" key="4">
    <source>
        <dbReference type="PROSITE" id="PS01124"/>
    </source>
</evidence>
<dbReference type="GO" id="GO:0043565">
    <property type="term" value="F:sequence-specific DNA binding"/>
    <property type="evidence" value="ECO:0007669"/>
    <property type="project" value="InterPro"/>
</dbReference>
<dbReference type="EMBL" id="JAHSPG010000014">
    <property type="protein sequence ID" value="MBV4359084.1"/>
    <property type="molecule type" value="Genomic_DNA"/>
</dbReference>
<keyword evidence="1" id="KW-0805">Transcription regulation</keyword>
<dbReference type="Pfam" id="PF12833">
    <property type="entry name" value="HTH_18"/>
    <property type="match status" value="1"/>
</dbReference>
<keyword evidence="2" id="KW-0238">DNA-binding</keyword>
<feature type="domain" description="HTH araC/xylS-type" evidence="4">
    <location>
        <begin position="224"/>
        <end position="321"/>
    </location>
</feature>
<dbReference type="InterPro" id="IPR018062">
    <property type="entry name" value="HTH_AraC-typ_CS"/>
</dbReference>
<comment type="caution">
    <text evidence="5">The sequence shown here is derived from an EMBL/GenBank/DDBJ whole genome shotgun (WGS) entry which is preliminary data.</text>
</comment>
<dbReference type="PANTHER" id="PTHR47893">
    <property type="entry name" value="REGULATORY PROTEIN PCHR"/>
    <property type="match status" value="1"/>
</dbReference>
<dbReference type="PROSITE" id="PS00041">
    <property type="entry name" value="HTH_ARAC_FAMILY_1"/>
    <property type="match status" value="1"/>
</dbReference>
<evidence type="ECO:0000256" key="2">
    <source>
        <dbReference type="ARBA" id="ARBA00023125"/>
    </source>
</evidence>
<dbReference type="Proteomes" id="UP000812270">
    <property type="component" value="Unassembled WGS sequence"/>
</dbReference>
<proteinExistence type="predicted"/>
<protein>
    <submittedName>
        <fullName evidence="5">AraC family transcriptional regulator</fullName>
    </submittedName>
</protein>
<dbReference type="RefSeq" id="WP_217792938.1">
    <property type="nucleotide sequence ID" value="NZ_JAHSPG010000014.1"/>
</dbReference>